<proteinExistence type="predicted"/>
<evidence type="ECO:0000256" key="1">
    <source>
        <dbReference type="SAM" id="MobiDB-lite"/>
    </source>
</evidence>
<keyword evidence="3" id="KW-1185">Reference proteome</keyword>
<protein>
    <submittedName>
        <fullName evidence="2">Uncharacterized protein</fullName>
    </submittedName>
</protein>
<evidence type="ECO:0000313" key="3">
    <source>
        <dbReference type="Proteomes" id="UP001428341"/>
    </source>
</evidence>
<reference evidence="2 3" key="1">
    <citation type="submission" date="2024-05" db="EMBL/GenBank/DDBJ databases">
        <title>Haplotype-resolved chromosome-level genome assembly of Huyou (Citrus changshanensis).</title>
        <authorList>
            <person name="Miao C."/>
            <person name="Chen W."/>
            <person name="Wu Y."/>
            <person name="Wang L."/>
            <person name="Zhao S."/>
            <person name="Grierson D."/>
            <person name="Xu C."/>
            <person name="Chen K."/>
        </authorList>
    </citation>
    <scope>NUCLEOTIDE SEQUENCE [LARGE SCALE GENOMIC DNA]</scope>
    <source>
        <strain evidence="2">01-14</strain>
        <tissue evidence="2">Leaf</tissue>
    </source>
</reference>
<dbReference type="AlphaFoldDB" id="A0AAP0MSK5"/>
<dbReference type="Proteomes" id="UP001428341">
    <property type="component" value="Unassembled WGS sequence"/>
</dbReference>
<organism evidence="2 3">
    <name type="scientific">Citrus x changshan-huyou</name>
    <dbReference type="NCBI Taxonomy" id="2935761"/>
    <lineage>
        <taxon>Eukaryota</taxon>
        <taxon>Viridiplantae</taxon>
        <taxon>Streptophyta</taxon>
        <taxon>Embryophyta</taxon>
        <taxon>Tracheophyta</taxon>
        <taxon>Spermatophyta</taxon>
        <taxon>Magnoliopsida</taxon>
        <taxon>eudicotyledons</taxon>
        <taxon>Gunneridae</taxon>
        <taxon>Pentapetalae</taxon>
        <taxon>rosids</taxon>
        <taxon>malvids</taxon>
        <taxon>Sapindales</taxon>
        <taxon>Rutaceae</taxon>
        <taxon>Aurantioideae</taxon>
        <taxon>Citrus</taxon>
    </lineage>
</organism>
<accession>A0AAP0MSK5</accession>
<dbReference type="EMBL" id="JBCGBO010000002">
    <property type="protein sequence ID" value="KAK9221469.1"/>
    <property type="molecule type" value="Genomic_DNA"/>
</dbReference>
<name>A0AAP0MSK5_9ROSI</name>
<gene>
    <name evidence="2" type="ORF">WN944_009895</name>
</gene>
<sequence>MTPPPQRQGEQTFRPEIPTGVPNFRNDHTQRCINQTIELFDQGEEEKVLHERKEAVRLAKETPWRPNKRLHA</sequence>
<feature type="region of interest" description="Disordered" evidence="1">
    <location>
        <begin position="1"/>
        <end position="26"/>
    </location>
</feature>
<comment type="caution">
    <text evidence="2">The sequence shown here is derived from an EMBL/GenBank/DDBJ whole genome shotgun (WGS) entry which is preliminary data.</text>
</comment>
<evidence type="ECO:0000313" key="2">
    <source>
        <dbReference type="EMBL" id="KAK9221469.1"/>
    </source>
</evidence>